<protein>
    <submittedName>
        <fullName evidence="2">Haloacid dehalogenase</fullName>
    </submittedName>
</protein>
<proteinExistence type="predicted"/>
<dbReference type="PANTHER" id="PTHR43316">
    <property type="entry name" value="HYDROLASE, HALOACID DELAHOGENASE-RELATED"/>
    <property type="match status" value="1"/>
</dbReference>
<dbReference type="InterPro" id="IPR036412">
    <property type="entry name" value="HAD-like_sf"/>
</dbReference>
<sequence length="267" mass="29881">MSSFPDLTDFKALSFDCYGTLVDYEGALRKHLEPLRAALPSSHALVQDDDGTSLMRRFNSVSDEIEQQHGDLRCDDLLVQSFRQLLSELEIDEAALPPQSVEAWRDMNGSCDPFPDTIAGLGVLKKHFKLIILSNIDERNIAATAGRLEPVRFDAIYTAEKIGSYKPSHSNFRYLFRRAKEDLGVDADKGEILHVARSLRADHAPAKELGLRSVWITRGGDTKEGQGIGGDAEEMKDKLAFEWKFASIGEFADEVERQFERKMADSA</sequence>
<dbReference type="SUPFAM" id="SSF56784">
    <property type="entry name" value="HAD-like"/>
    <property type="match status" value="1"/>
</dbReference>
<dbReference type="Gene3D" id="1.10.150.750">
    <property type="match status" value="1"/>
</dbReference>
<dbReference type="OrthoDB" id="444127at2759"/>
<dbReference type="PRINTS" id="PR00413">
    <property type="entry name" value="HADHALOGNASE"/>
</dbReference>
<dbReference type="Gene3D" id="3.40.50.1000">
    <property type="entry name" value="HAD superfamily/HAD-like"/>
    <property type="match status" value="1"/>
</dbReference>
<accession>A0A8K0TMW4</accession>
<comment type="caution">
    <text evidence="2">The sequence shown here is derived from an EMBL/GenBank/DDBJ whole genome shotgun (WGS) entry which is preliminary data.</text>
</comment>
<keyword evidence="1" id="KW-0378">Hydrolase</keyword>
<organism evidence="2 3">
    <name type="scientific">Plectosphaerella cucumerina</name>
    <dbReference type="NCBI Taxonomy" id="40658"/>
    <lineage>
        <taxon>Eukaryota</taxon>
        <taxon>Fungi</taxon>
        <taxon>Dikarya</taxon>
        <taxon>Ascomycota</taxon>
        <taxon>Pezizomycotina</taxon>
        <taxon>Sordariomycetes</taxon>
        <taxon>Hypocreomycetidae</taxon>
        <taxon>Glomerellales</taxon>
        <taxon>Plectosphaerellaceae</taxon>
        <taxon>Plectosphaerella</taxon>
    </lineage>
</organism>
<gene>
    <name evidence="2" type="ORF">B0T11DRAFT_350051</name>
</gene>
<dbReference type="PANTHER" id="PTHR43316:SF9">
    <property type="entry name" value="ACID DEHALOGENASE, PUTATIVE (AFU_ORTHOLOGUE AFUA_6G14460)-RELATED"/>
    <property type="match status" value="1"/>
</dbReference>
<reference evidence="2" key="1">
    <citation type="journal article" date="2021" name="Nat. Commun.">
        <title>Genetic determinants of endophytism in the Arabidopsis root mycobiome.</title>
        <authorList>
            <person name="Mesny F."/>
            <person name="Miyauchi S."/>
            <person name="Thiergart T."/>
            <person name="Pickel B."/>
            <person name="Atanasova L."/>
            <person name="Karlsson M."/>
            <person name="Huettel B."/>
            <person name="Barry K.W."/>
            <person name="Haridas S."/>
            <person name="Chen C."/>
            <person name="Bauer D."/>
            <person name="Andreopoulos W."/>
            <person name="Pangilinan J."/>
            <person name="LaButti K."/>
            <person name="Riley R."/>
            <person name="Lipzen A."/>
            <person name="Clum A."/>
            <person name="Drula E."/>
            <person name="Henrissat B."/>
            <person name="Kohler A."/>
            <person name="Grigoriev I.V."/>
            <person name="Martin F.M."/>
            <person name="Hacquard S."/>
        </authorList>
    </citation>
    <scope>NUCLEOTIDE SEQUENCE</scope>
    <source>
        <strain evidence="2">MPI-CAGE-AT-0016</strain>
    </source>
</reference>
<evidence type="ECO:0000313" key="2">
    <source>
        <dbReference type="EMBL" id="KAH7368501.1"/>
    </source>
</evidence>
<dbReference type="GO" id="GO:0016791">
    <property type="term" value="F:phosphatase activity"/>
    <property type="evidence" value="ECO:0007669"/>
    <property type="project" value="UniProtKB-ARBA"/>
</dbReference>
<dbReference type="InterPro" id="IPR023214">
    <property type="entry name" value="HAD_sf"/>
</dbReference>
<dbReference type="InterPro" id="IPR006439">
    <property type="entry name" value="HAD-SF_hydro_IA"/>
</dbReference>
<dbReference type="Proteomes" id="UP000813385">
    <property type="component" value="Unassembled WGS sequence"/>
</dbReference>
<dbReference type="Pfam" id="PF00702">
    <property type="entry name" value="Hydrolase"/>
    <property type="match status" value="1"/>
</dbReference>
<keyword evidence="3" id="KW-1185">Reference proteome</keyword>
<name>A0A8K0TMW4_9PEZI</name>
<evidence type="ECO:0000313" key="3">
    <source>
        <dbReference type="Proteomes" id="UP000813385"/>
    </source>
</evidence>
<dbReference type="EMBL" id="JAGPXD010000002">
    <property type="protein sequence ID" value="KAH7368501.1"/>
    <property type="molecule type" value="Genomic_DNA"/>
</dbReference>
<dbReference type="AlphaFoldDB" id="A0A8K0TMW4"/>
<dbReference type="InterPro" id="IPR051540">
    <property type="entry name" value="S-2-haloacid_dehalogenase"/>
</dbReference>
<evidence type="ECO:0000256" key="1">
    <source>
        <dbReference type="ARBA" id="ARBA00022801"/>
    </source>
</evidence>